<name>A0ABR3F813_9AGAR</name>
<evidence type="ECO:0000313" key="1">
    <source>
        <dbReference type="EMBL" id="KAL0571352.1"/>
    </source>
</evidence>
<dbReference type="EMBL" id="JBAHYK010000503">
    <property type="protein sequence ID" value="KAL0573461.1"/>
    <property type="molecule type" value="Genomic_DNA"/>
</dbReference>
<protein>
    <recommendedName>
        <fullName evidence="4">F-box domain-containing protein</fullName>
    </recommendedName>
</protein>
<evidence type="ECO:0000313" key="2">
    <source>
        <dbReference type="EMBL" id="KAL0573461.1"/>
    </source>
</evidence>
<proteinExistence type="predicted"/>
<evidence type="ECO:0000313" key="3">
    <source>
        <dbReference type="Proteomes" id="UP001465976"/>
    </source>
</evidence>
<organism evidence="1 3">
    <name type="scientific">Marasmius crinis-equi</name>
    <dbReference type="NCBI Taxonomy" id="585013"/>
    <lineage>
        <taxon>Eukaryota</taxon>
        <taxon>Fungi</taxon>
        <taxon>Dikarya</taxon>
        <taxon>Basidiomycota</taxon>
        <taxon>Agaricomycotina</taxon>
        <taxon>Agaricomycetes</taxon>
        <taxon>Agaricomycetidae</taxon>
        <taxon>Agaricales</taxon>
        <taxon>Marasmiineae</taxon>
        <taxon>Marasmiaceae</taxon>
        <taxon>Marasmius</taxon>
    </lineage>
</organism>
<reference evidence="1 3" key="1">
    <citation type="submission" date="2024-02" db="EMBL/GenBank/DDBJ databases">
        <title>A draft genome for the cacao thread blight pathogen Marasmius crinis-equi.</title>
        <authorList>
            <person name="Cohen S.P."/>
            <person name="Baruah I.K."/>
            <person name="Amoako-Attah I."/>
            <person name="Bukari Y."/>
            <person name="Meinhardt L.W."/>
            <person name="Bailey B.A."/>
        </authorList>
    </citation>
    <scope>NUCLEOTIDE SEQUENCE [LARGE SCALE GENOMIC DNA]</scope>
    <source>
        <strain evidence="1 3">GH-76</strain>
    </source>
</reference>
<dbReference type="EMBL" id="JBAHYK010000783">
    <property type="protein sequence ID" value="KAL0571352.1"/>
    <property type="molecule type" value="Genomic_DNA"/>
</dbReference>
<sequence>MVLGPSKETHEELEKLIRRQKEGVELWLKRSGSLPLNLSFEASNAFCIHALYLDPLPFDDQPTDSRGETFRWMQMVARWEDPYFDFMQMIVTQSQRWRSLSLRSLPPPFFESLRILNTVDLPLLETVCMYDRTALHNINNHSVQINASGLVDKPMDPDSPILSVLQHSPALRSLRIELQQQSNLDNILLPWSRLTVIDISFYGPVDGFHVLRRLSQLCPSAVKCSLEVELDGETPSYSGFSGEWTHIRELKIIFQGYPGGAYDSEIRRTFDAITTPALVHLSVYITYGYHEDPNDADCAAAVENNVPFHSLIERSQSPLLTLDIQLLFGPKLLNTLNSLSGLRSLTLHPVTRRIHLEDTLVPYSSEVTMQLETVLGALTPSQGLIACPSLEHIQLCLHPNHATSFWGLLDARASCTGQLKTFTANFGQIAQADIDIVKSAQHKAESQELSVPIQWKFSRDAVGFYGCEHFW</sequence>
<accession>A0ABR3F813</accession>
<dbReference type="Proteomes" id="UP001465976">
    <property type="component" value="Unassembled WGS sequence"/>
</dbReference>
<comment type="caution">
    <text evidence="1">The sequence shown here is derived from an EMBL/GenBank/DDBJ whole genome shotgun (WGS) entry which is preliminary data.</text>
</comment>
<keyword evidence="3" id="KW-1185">Reference proteome</keyword>
<gene>
    <name evidence="2" type="ORF">V5O48_008500</name>
    <name evidence="1" type="ORF">V5O48_010618</name>
</gene>
<evidence type="ECO:0008006" key="4">
    <source>
        <dbReference type="Google" id="ProtNLM"/>
    </source>
</evidence>